<evidence type="ECO:0000256" key="1">
    <source>
        <dbReference type="ARBA" id="ARBA00004418"/>
    </source>
</evidence>
<dbReference type="PROSITE" id="PS51257">
    <property type="entry name" value="PROKAR_LIPOPROTEIN"/>
    <property type="match status" value="1"/>
</dbReference>
<comment type="similarity">
    <text evidence="2">Belongs to the bacterial solute-binding protein SsuA/TauA family.</text>
</comment>
<dbReference type="SUPFAM" id="SSF53850">
    <property type="entry name" value="Periplasmic binding protein-like II"/>
    <property type="match status" value="1"/>
</dbReference>
<accession>A0ABW2Y7Q8</accession>
<feature type="signal peptide" evidence="4">
    <location>
        <begin position="1"/>
        <end position="20"/>
    </location>
</feature>
<dbReference type="EMBL" id="JBHTGP010000041">
    <property type="protein sequence ID" value="MFD0692396.1"/>
    <property type="molecule type" value="Genomic_DNA"/>
</dbReference>
<organism evidence="6 7">
    <name type="scientific">Actinomadura fibrosa</name>
    <dbReference type="NCBI Taxonomy" id="111802"/>
    <lineage>
        <taxon>Bacteria</taxon>
        <taxon>Bacillati</taxon>
        <taxon>Actinomycetota</taxon>
        <taxon>Actinomycetes</taxon>
        <taxon>Streptosporangiales</taxon>
        <taxon>Thermomonosporaceae</taxon>
        <taxon>Actinomadura</taxon>
    </lineage>
</organism>
<dbReference type="Proteomes" id="UP001597063">
    <property type="component" value="Unassembled WGS sequence"/>
</dbReference>
<protein>
    <submittedName>
        <fullName evidence="6">ABC transporter substrate-binding protein</fullName>
    </submittedName>
</protein>
<dbReference type="InterPro" id="IPR001638">
    <property type="entry name" value="Solute-binding_3/MltF_N"/>
</dbReference>
<dbReference type="RefSeq" id="WP_165502720.1">
    <property type="nucleotide sequence ID" value="NZ_CAACUY010000013.1"/>
</dbReference>
<evidence type="ECO:0000259" key="5">
    <source>
        <dbReference type="SMART" id="SM00062"/>
    </source>
</evidence>
<sequence length="323" mass="33574">MNRRNFLVSTAGMVVTGLVAACGGNAAQGGGTSSDGRKVVNVGVTPLLNAAPLYLGIKKGFFGQEGLAVTAKTIQTAATAIPSMLKGELQYALVSTVPAINARAQGLQISMVLGNDVYAQKAEDDGSAFLVAKDSRIKSSADLAGTTIGIVGLRSMPELAARQAMRKAGADPDSAKFVELPYAEMISGVKQGRVDAALAADPFLGQGLDQGLRAAGSPYSEAFPAVTGLSWIGAGQYLKGDSDAVQRFVRAMTKSVQYCAEHPDEVRAQAGTFTKISAAALPKVRLPVFSPRLDQAQLQKIADAMVAEKFVTKRPDLGGLVLS</sequence>
<evidence type="ECO:0000313" key="7">
    <source>
        <dbReference type="Proteomes" id="UP001597063"/>
    </source>
</evidence>
<evidence type="ECO:0000313" key="6">
    <source>
        <dbReference type="EMBL" id="MFD0692396.1"/>
    </source>
</evidence>
<feature type="domain" description="Solute-binding protein family 3/N-terminal" evidence="5">
    <location>
        <begin position="39"/>
        <end position="262"/>
    </location>
</feature>
<comment type="subcellular location">
    <subcellularLocation>
        <location evidence="1">Periplasm</location>
    </subcellularLocation>
</comment>
<dbReference type="PANTHER" id="PTHR30024:SF47">
    <property type="entry name" value="TAURINE-BINDING PERIPLASMIC PROTEIN"/>
    <property type="match status" value="1"/>
</dbReference>
<evidence type="ECO:0000256" key="3">
    <source>
        <dbReference type="ARBA" id="ARBA00022729"/>
    </source>
</evidence>
<name>A0ABW2Y7Q8_9ACTN</name>
<reference evidence="7" key="1">
    <citation type="journal article" date="2019" name="Int. J. Syst. Evol. Microbiol.">
        <title>The Global Catalogue of Microorganisms (GCM) 10K type strain sequencing project: providing services to taxonomists for standard genome sequencing and annotation.</title>
        <authorList>
            <consortium name="The Broad Institute Genomics Platform"/>
            <consortium name="The Broad Institute Genome Sequencing Center for Infectious Disease"/>
            <person name="Wu L."/>
            <person name="Ma J."/>
        </authorList>
    </citation>
    <scope>NUCLEOTIDE SEQUENCE [LARGE SCALE GENOMIC DNA]</scope>
    <source>
        <strain evidence="7">JCM 9371</strain>
    </source>
</reference>
<dbReference type="Pfam" id="PF09084">
    <property type="entry name" value="NMT1"/>
    <property type="match status" value="1"/>
</dbReference>
<gene>
    <name evidence="6" type="ORF">ACFQZM_48475</name>
</gene>
<dbReference type="InterPro" id="IPR015168">
    <property type="entry name" value="SsuA/THI5"/>
</dbReference>
<evidence type="ECO:0000256" key="4">
    <source>
        <dbReference type="SAM" id="SignalP"/>
    </source>
</evidence>
<keyword evidence="7" id="KW-1185">Reference proteome</keyword>
<evidence type="ECO:0000256" key="2">
    <source>
        <dbReference type="ARBA" id="ARBA00010742"/>
    </source>
</evidence>
<keyword evidence="3 4" id="KW-0732">Signal</keyword>
<feature type="chain" id="PRO_5046754059" evidence="4">
    <location>
        <begin position="21"/>
        <end position="323"/>
    </location>
</feature>
<dbReference type="SMART" id="SM00062">
    <property type="entry name" value="PBPb"/>
    <property type="match status" value="1"/>
</dbReference>
<dbReference type="PANTHER" id="PTHR30024">
    <property type="entry name" value="ALIPHATIC SULFONATES-BINDING PROTEIN-RELATED"/>
    <property type="match status" value="1"/>
</dbReference>
<dbReference type="Gene3D" id="3.40.190.10">
    <property type="entry name" value="Periplasmic binding protein-like II"/>
    <property type="match status" value="2"/>
</dbReference>
<proteinExistence type="inferred from homology"/>
<comment type="caution">
    <text evidence="6">The sequence shown here is derived from an EMBL/GenBank/DDBJ whole genome shotgun (WGS) entry which is preliminary data.</text>
</comment>